<keyword evidence="2" id="KW-1185">Reference proteome</keyword>
<dbReference type="EMBL" id="FNXT01000301">
    <property type="protein sequence ID" value="SZX63286.1"/>
    <property type="molecule type" value="Genomic_DNA"/>
</dbReference>
<accession>A0A383VFW3</accession>
<evidence type="ECO:0000313" key="1">
    <source>
        <dbReference type="EMBL" id="SZX63286.1"/>
    </source>
</evidence>
<organism evidence="1 2">
    <name type="scientific">Tetradesmus obliquus</name>
    <name type="common">Green alga</name>
    <name type="synonym">Acutodesmus obliquus</name>
    <dbReference type="NCBI Taxonomy" id="3088"/>
    <lineage>
        <taxon>Eukaryota</taxon>
        <taxon>Viridiplantae</taxon>
        <taxon>Chlorophyta</taxon>
        <taxon>core chlorophytes</taxon>
        <taxon>Chlorophyceae</taxon>
        <taxon>CS clade</taxon>
        <taxon>Sphaeropleales</taxon>
        <taxon>Scenedesmaceae</taxon>
        <taxon>Tetradesmus</taxon>
    </lineage>
</organism>
<dbReference type="AlphaFoldDB" id="A0A383VFW3"/>
<protein>
    <submittedName>
        <fullName evidence="1">Uncharacterized protein</fullName>
    </submittedName>
</protein>
<evidence type="ECO:0000313" key="2">
    <source>
        <dbReference type="Proteomes" id="UP000256970"/>
    </source>
</evidence>
<gene>
    <name evidence="1" type="ORF">BQ4739_LOCUS3837</name>
</gene>
<reference evidence="1 2" key="1">
    <citation type="submission" date="2016-10" db="EMBL/GenBank/DDBJ databases">
        <authorList>
            <person name="Cai Z."/>
        </authorList>
    </citation>
    <scope>NUCLEOTIDE SEQUENCE [LARGE SCALE GENOMIC DNA]</scope>
</reference>
<name>A0A383VFW3_TETOB</name>
<proteinExistence type="predicted"/>
<sequence>MGICASCCGGKRPKYADDEPFGRLSAPAPQTEADREARALAAERAEARQQQFERSAVGRAAIKSVKEAKRQDERPAGNNTARDWLS</sequence>
<dbReference type="OrthoDB" id="10543423at2759"/>
<dbReference type="Proteomes" id="UP000256970">
    <property type="component" value="Unassembled WGS sequence"/>
</dbReference>